<protein>
    <recommendedName>
        <fullName evidence="4">Lipoprotein</fullName>
    </recommendedName>
</protein>
<reference evidence="3" key="1">
    <citation type="submission" date="2017-04" db="EMBL/GenBank/DDBJ databases">
        <authorList>
            <person name="Varghese N."/>
            <person name="Submissions S."/>
        </authorList>
    </citation>
    <scope>NUCLEOTIDE SEQUENCE [LARGE SCALE GENOMIC DNA]</scope>
    <source>
        <strain evidence="3">RKEM611</strain>
    </source>
</reference>
<keyword evidence="1" id="KW-0732">Signal</keyword>
<evidence type="ECO:0000256" key="1">
    <source>
        <dbReference type="SAM" id="SignalP"/>
    </source>
</evidence>
<dbReference type="RefSeq" id="WP_132315396.1">
    <property type="nucleotide sequence ID" value="NZ_FWZT01000002.1"/>
</dbReference>
<keyword evidence="3" id="KW-1185">Reference proteome</keyword>
<name>A0A1Y6B6U9_9BACT</name>
<dbReference type="OrthoDB" id="5623073at2"/>
<dbReference type="Proteomes" id="UP000192907">
    <property type="component" value="Unassembled WGS sequence"/>
</dbReference>
<feature type="signal peptide" evidence="1">
    <location>
        <begin position="1"/>
        <end position="19"/>
    </location>
</feature>
<dbReference type="STRING" id="1513793.SAMN06296036_102184"/>
<proteinExistence type="predicted"/>
<sequence length="553" mass="62039">MKLRPLLMALGSASFLVNCGDPSATSVLDTYEIPQEAVNSVVLGQAFDTDRYKMLNVTCITGDSVKSEIGEVAEIDLSIGLGFEETLKKIGGKISVNLEYPAVRAGAGAEYAMENSSTNVSNSFLFTWSNIKRRQILRTNSYELTPTGKNIRDNRNSQLQTYCGNEFVKEIEYGAKLFINMKVDYANEFDKEEIGGKLDLAVGEGGIDIFKLEGELEMLDQARKSSVNISIQARQVGGDSLQLLTIIPDSLVTCSLENPKPCFKLFNDAIRYAKTNVVQQLSDPNRYKPIKYITERYDESGAFDLVPNQGYQQLDLLVREKRRDIERKYTKELLNKQRATDLLVNYSRQLSSSQKSRVQSIEDLAFKNAEILSGVSISCYDTPKTCIAVADRELRRIRSYNEKDLKLESFGNLNPVSFQGWQIKHPSTKAAFSTSQADSGSILEDYDGFSSLSETGETVHLSTIIREASCSDVAEVENNPSSQQYQGEVPFKFLVEHFERRGKYTLRAIGAFRSQDRCMLVTFYSQNRLSKKVDFNEISPVSTTIKKVFSTVK</sequence>
<gene>
    <name evidence="2" type="ORF">SAMN06296036_102184</name>
</gene>
<accession>A0A1Y6B6U9</accession>
<organism evidence="2 3">
    <name type="scientific">Pseudobacteriovorax antillogorgiicola</name>
    <dbReference type="NCBI Taxonomy" id="1513793"/>
    <lineage>
        <taxon>Bacteria</taxon>
        <taxon>Pseudomonadati</taxon>
        <taxon>Bdellovibrionota</taxon>
        <taxon>Oligoflexia</taxon>
        <taxon>Oligoflexales</taxon>
        <taxon>Pseudobacteriovoracaceae</taxon>
        <taxon>Pseudobacteriovorax</taxon>
    </lineage>
</organism>
<evidence type="ECO:0000313" key="3">
    <source>
        <dbReference type="Proteomes" id="UP000192907"/>
    </source>
</evidence>
<evidence type="ECO:0008006" key="4">
    <source>
        <dbReference type="Google" id="ProtNLM"/>
    </source>
</evidence>
<feature type="chain" id="PRO_5012102304" description="Lipoprotein" evidence="1">
    <location>
        <begin position="20"/>
        <end position="553"/>
    </location>
</feature>
<dbReference type="AlphaFoldDB" id="A0A1Y6B6U9"/>
<dbReference type="EMBL" id="FWZT01000002">
    <property type="protein sequence ID" value="SME95217.1"/>
    <property type="molecule type" value="Genomic_DNA"/>
</dbReference>
<evidence type="ECO:0000313" key="2">
    <source>
        <dbReference type="EMBL" id="SME95217.1"/>
    </source>
</evidence>